<organism evidence="1 2">
    <name type="scientific">Avena sativa</name>
    <name type="common">Oat</name>
    <dbReference type="NCBI Taxonomy" id="4498"/>
    <lineage>
        <taxon>Eukaryota</taxon>
        <taxon>Viridiplantae</taxon>
        <taxon>Streptophyta</taxon>
        <taxon>Embryophyta</taxon>
        <taxon>Tracheophyta</taxon>
        <taxon>Spermatophyta</taxon>
        <taxon>Magnoliopsida</taxon>
        <taxon>Liliopsida</taxon>
        <taxon>Poales</taxon>
        <taxon>Poaceae</taxon>
        <taxon>BOP clade</taxon>
        <taxon>Pooideae</taxon>
        <taxon>Poodae</taxon>
        <taxon>Poeae</taxon>
        <taxon>Poeae Chloroplast Group 1 (Aveneae type)</taxon>
        <taxon>Aveninae</taxon>
        <taxon>Avena</taxon>
    </lineage>
</organism>
<reference evidence="1" key="1">
    <citation type="submission" date="2021-05" db="EMBL/GenBank/DDBJ databases">
        <authorList>
            <person name="Scholz U."/>
            <person name="Mascher M."/>
            <person name="Fiebig A."/>
        </authorList>
    </citation>
    <scope>NUCLEOTIDE SEQUENCE [LARGE SCALE GENOMIC DNA]</scope>
</reference>
<protein>
    <submittedName>
        <fullName evidence="1">Uncharacterized protein</fullName>
    </submittedName>
</protein>
<name>A0ACD5UTH8_AVESA</name>
<evidence type="ECO:0000313" key="2">
    <source>
        <dbReference type="Proteomes" id="UP001732700"/>
    </source>
</evidence>
<dbReference type="Proteomes" id="UP001732700">
    <property type="component" value="Chromosome 2C"/>
</dbReference>
<dbReference type="EnsemblPlants" id="AVESA.00010b.r2.2CG0308890.1">
    <property type="protein sequence ID" value="AVESA.00010b.r2.2CG0308890.1.CDS.1"/>
    <property type="gene ID" value="AVESA.00010b.r2.2CG0308890"/>
</dbReference>
<keyword evidence="2" id="KW-1185">Reference proteome</keyword>
<evidence type="ECO:0000313" key="1">
    <source>
        <dbReference type="EnsemblPlants" id="AVESA.00010b.r2.2CG0308890.1.CDS.1"/>
    </source>
</evidence>
<proteinExistence type="predicted"/>
<sequence>MAALQRPTERMLSRCTPATVRATLAFEINGYSLHRGMGIGKYIRSTPVSVAGCEWCIRYYPDGPTEQFKDYVSVYLELLSKCADVRALYDFRLIDHTSGLSSSVTSSSRPPLEVFNNSLDPSRNASAFGKNQFKLRSELEESVFLRDDRLIIECDLTVIKQPLVVDAKILLEDQMPPSDLSPNLGKWLETAEEADATFNVKGEAFPAHRMVLAIRSPVFKAELYGPMRDKSRHDITVQDMQPAVFKALLHFIYTDSLPSMEDLDDCENKEMVKHLLVAADRYALERLKLVCEGILCKSLDVESVATMLALADQHQCSRLKDACVEFLASSNRMDDVVASQGYVHLKRSCPAVLVDIFERVTKSCKT</sequence>
<accession>A0ACD5UTH8</accession>
<reference evidence="1" key="2">
    <citation type="submission" date="2025-09" db="UniProtKB">
        <authorList>
            <consortium name="EnsemblPlants"/>
        </authorList>
    </citation>
    <scope>IDENTIFICATION</scope>
</reference>